<feature type="disulfide bond" evidence="20">
    <location>
        <begin position="80"/>
        <end position="110"/>
    </location>
</feature>
<evidence type="ECO:0000259" key="23">
    <source>
        <dbReference type="SMART" id="SM00085"/>
    </source>
</evidence>
<dbReference type="FunFam" id="1.20.90.10:FF:000011">
    <property type="entry name" value="Phospholipase A(2)"/>
    <property type="match status" value="1"/>
</dbReference>
<keyword evidence="10 20" id="KW-1015">Disulfide bond</keyword>
<dbReference type="OMA" id="CEAFLCN"/>
<feature type="disulfide bond" evidence="20">
    <location>
        <begin position="103"/>
        <end position="115"/>
    </location>
</feature>
<dbReference type="SUPFAM" id="SSF48619">
    <property type="entry name" value="Phospholipase A2, PLA2"/>
    <property type="match status" value="1"/>
</dbReference>
<evidence type="ECO:0000256" key="2">
    <source>
        <dbReference type="ARBA" id="ARBA00013278"/>
    </source>
</evidence>
<evidence type="ECO:0000256" key="8">
    <source>
        <dbReference type="ARBA" id="ARBA00022963"/>
    </source>
</evidence>
<dbReference type="GO" id="GO:0005102">
    <property type="term" value="F:signaling receptor binding"/>
    <property type="evidence" value="ECO:0007669"/>
    <property type="project" value="UniProtKB-ARBA"/>
</dbReference>
<evidence type="ECO:0000256" key="11">
    <source>
        <dbReference type="ARBA" id="ARBA00047535"/>
    </source>
</evidence>
<evidence type="ECO:0000256" key="12">
    <source>
        <dbReference type="ARBA" id="ARBA00048015"/>
    </source>
</evidence>
<dbReference type="PANTHER" id="PTHR11716">
    <property type="entry name" value="PHOSPHOLIPASE A2 FAMILY MEMBER"/>
    <property type="match status" value="1"/>
</dbReference>
<comment type="subcellular location">
    <subcellularLocation>
        <location evidence="1 22">Secreted</location>
    </subcellularLocation>
</comment>
<dbReference type="InterPro" id="IPR001211">
    <property type="entry name" value="PLA2"/>
</dbReference>
<dbReference type="GO" id="GO:0005509">
    <property type="term" value="F:calcium ion binding"/>
    <property type="evidence" value="ECO:0007669"/>
    <property type="project" value="InterPro"/>
</dbReference>
<dbReference type="SMART" id="SM00085">
    <property type="entry name" value="PA2c"/>
    <property type="match status" value="1"/>
</dbReference>
<proteinExistence type="inferred from homology"/>
<dbReference type="GO" id="GO:0005543">
    <property type="term" value="F:phospholipid binding"/>
    <property type="evidence" value="ECO:0007669"/>
    <property type="project" value="TreeGrafter"/>
</dbReference>
<protein>
    <recommendedName>
        <fullName evidence="2 22">Phospholipase A2</fullName>
        <ecNumber evidence="2 22">3.1.1.4</ecNumber>
    </recommendedName>
</protein>
<comment type="catalytic activity">
    <reaction evidence="15">
        <text>1-hexadecanoyl-2-(5Z,8Z,11Z,14Z-eicosatetraenoyl)-sn-glycero-3-phosphocholine + H2O = 1-hexadecanoyl-sn-glycero-3-phosphocholine + (5Z,8Z,11Z,14Z)-eicosatetraenoate + H(+)</text>
        <dbReference type="Rhea" id="RHEA:40427"/>
        <dbReference type="ChEBI" id="CHEBI:15377"/>
        <dbReference type="ChEBI" id="CHEBI:15378"/>
        <dbReference type="ChEBI" id="CHEBI:32395"/>
        <dbReference type="ChEBI" id="CHEBI:72998"/>
        <dbReference type="ChEBI" id="CHEBI:73003"/>
    </reaction>
    <physiologicalReaction direction="left-to-right" evidence="15">
        <dbReference type="Rhea" id="RHEA:40428"/>
    </physiologicalReaction>
</comment>
<feature type="binding site" evidence="19">
    <location>
        <position position="49"/>
    </location>
    <ligand>
        <name>Ca(2+)</name>
        <dbReference type="ChEBI" id="CHEBI:29108"/>
    </ligand>
</feature>
<keyword evidence="5" id="KW-0732">Signal</keyword>
<feature type="disulfide bond" evidence="20">
    <location>
        <begin position="70"/>
        <end position="117"/>
    </location>
</feature>
<evidence type="ECO:0000256" key="7">
    <source>
        <dbReference type="ARBA" id="ARBA00022837"/>
    </source>
</evidence>
<dbReference type="GO" id="GO:0005576">
    <property type="term" value="C:extracellular region"/>
    <property type="evidence" value="ECO:0007669"/>
    <property type="project" value="UniProtKB-SubCell"/>
</dbReference>
<evidence type="ECO:0000256" key="21">
    <source>
        <dbReference type="RuleBase" id="RU003654"/>
    </source>
</evidence>
<accession>A0A8D2KWU5</accession>
<feature type="active site" evidence="18">
    <location>
        <position position="67"/>
    </location>
</feature>
<dbReference type="InterPro" id="IPR016090">
    <property type="entry name" value="PLA2-like_dom"/>
</dbReference>
<evidence type="ECO:0000256" key="9">
    <source>
        <dbReference type="ARBA" id="ARBA00023098"/>
    </source>
</evidence>
<keyword evidence="3 22" id="KW-0964">Secreted</keyword>
<feature type="disulfide bond" evidence="20">
    <location>
        <begin position="46"/>
        <end position="143"/>
    </location>
</feature>
<comment type="catalytic activity">
    <reaction evidence="22">
        <text>a 1,2-diacyl-sn-glycero-3-phosphocholine + H2O = a 1-acyl-sn-glycero-3-phosphocholine + a fatty acid + H(+)</text>
        <dbReference type="Rhea" id="RHEA:15801"/>
        <dbReference type="ChEBI" id="CHEBI:15377"/>
        <dbReference type="ChEBI" id="CHEBI:15378"/>
        <dbReference type="ChEBI" id="CHEBI:28868"/>
        <dbReference type="ChEBI" id="CHEBI:57643"/>
        <dbReference type="ChEBI" id="CHEBI:58168"/>
        <dbReference type="EC" id="3.1.1.4"/>
    </reaction>
</comment>
<dbReference type="GO" id="GO:0006644">
    <property type="term" value="P:phospholipid metabolic process"/>
    <property type="evidence" value="ECO:0007669"/>
    <property type="project" value="InterPro"/>
</dbReference>
<name>A0A8D2KWU5_VARKO</name>
<dbReference type="GO" id="GO:0006633">
    <property type="term" value="P:fatty acid biosynthetic process"/>
    <property type="evidence" value="ECO:0007669"/>
    <property type="project" value="TreeGrafter"/>
</dbReference>
<evidence type="ECO:0000256" key="17">
    <source>
        <dbReference type="ARBA" id="ARBA00049039"/>
    </source>
</evidence>
<comment type="catalytic activity">
    <reaction evidence="12">
        <text>1-hexadecanoyl-2-(9Z-octadecenoyl)-sn-glycero-3-phospho-(1'-sn-glycerol) + H2O = 1-hexadecanoyl-sn-glycero-3-phospho-(1'-sn-glycerol) + (9Z)-octadecenoate + H(+)</text>
        <dbReference type="Rhea" id="RHEA:40919"/>
        <dbReference type="ChEBI" id="CHEBI:15377"/>
        <dbReference type="ChEBI" id="CHEBI:15378"/>
        <dbReference type="ChEBI" id="CHEBI:30823"/>
        <dbReference type="ChEBI" id="CHEBI:72841"/>
        <dbReference type="ChEBI" id="CHEBI:75158"/>
    </reaction>
    <physiologicalReaction direction="left-to-right" evidence="12">
        <dbReference type="Rhea" id="RHEA:40920"/>
    </physiologicalReaction>
</comment>
<dbReference type="Gene3D" id="1.20.90.10">
    <property type="entry name" value="Phospholipase A2 domain"/>
    <property type="match status" value="1"/>
</dbReference>
<feature type="binding site" evidence="19">
    <location>
        <position position="47"/>
    </location>
    <ligand>
        <name>Ca(2+)</name>
        <dbReference type="ChEBI" id="CHEBI:29108"/>
    </ligand>
</feature>
<feature type="binding site" evidence="19">
    <location>
        <position position="51"/>
    </location>
    <ligand>
        <name>Ca(2+)</name>
        <dbReference type="ChEBI" id="CHEBI:29108"/>
    </ligand>
</feature>
<evidence type="ECO:0000313" key="25">
    <source>
        <dbReference type="Proteomes" id="UP000694545"/>
    </source>
</evidence>
<comment type="catalytic activity">
    <reaction evidence="11">
        <text>N,1-dihexadecanoyl-2-(9Z,12Z-octadecadienoyl)-sn-glycero-3-phosphoethanolamine + H2O = N,1-dihexadecanoyl-sn-glycero-3-phosphoethanolamine + (9Z,12Z)-octadecadienoate + H(+)</text>
        <dbReference type="Rhea" id="RHEA:56424"/>
        <dbReference type="ChEBI" id="CHEBI:15377"/>
        <dbReference type="ChEBI" id="CHEBI:15378"/>
        <dbReference type="ChEBI" id="CHEBI:30245"/>
        <dbReference type="ChEBI" id="CHEBI:85334"/>
        <dbReference type="ChEBI" id="CHEBI:85335"/>
    </reaction>
    <physiologicalReaction direction="left-to-right" evidence="11">
        <dbReference type="Rhea" id="RHEA:56425"/>
    </physiologicalReaction>
</comment>
<reference evidence="24" key="2">
    <citation type="submission" date="2025-09" db="UniProtKB">
        <authorList>
            <consortium name="Ensembl"/>
        </authorList>
    </citation>
    <scope>IDENTIFICATION</scope>
</reference>
<dbReference type="InterPro" id="IPR033112">
    <property type="entry name" value="PLA2_Asp_AS"/>
</dbReference>
<evidence type="ECO:0000256" key="13">
    <source>
        <dbReference type="ARBA" id="ARBA00048221"/>
    </source>
</evidence>
<feature type="binding site" evidence="19">
    <location>
        <position position="68"/>
    </location>
    <ligand>
        <name>Ca(2+)</name>
        <dbReference type="ChEBI" id="CHEBI:29108"/>
    </ligand>
</feature>
<dbReference type="InterPro" id="IPR033113">
    <property type="entry name" value="PLA2_histidine"/>
</dbReference>
<dbReference type="GO" id="GO:0047498">
    <property type="term" value="F:calcium-dependent phospholipase A2 activity"/>
    <property type="evidence" value="ECO:0007669"/>
    <property type="project" value="TreeGrafter"/>
</dbReference>
<dbReference type="GO" id="GO:0048146">
    <property type="term" value="P:positive regulation of fibroblast proliferation"/>
    <property type="evidence" value="ECO:0007669"/>
    <property type="project" value="TreeGrafter"/>
</dbReference>
<dbReference type="Pfam" id="PF00068">
    <property type="entry name" value="Phospholip_A2_1"/>
    <property type="match status" value="1"/>
</dbReference>
<feature type="domain" description="Phospholipase A2-like central" evidence="23">
    <location>
        <begin position="20"/>
        <end position="144"/>
    </location>
</feature>
<evidence type="ECO:0000313" key="24">
    <source>
        <dbReference type="Ensembl" id="ENSVKKP00000013414.1"/>
    </source>
</evidence>
<keyword evidence="25" id="KW-1185">Reference proteome</keyword>
<comment type="catalytic activity">
    <reaction evidence="14">
        <text>1,2-dihexadecanoyl-sn-glycero-3-phosphocholine + H2O = 1-hexadecanoyl-sn-glycero-3-phosphocholine + hexadecanoate + H(+)</text>
        <dbReference type="Rhea" id="RHEA:41223"/>
        <dbReference type="ChEBI" id="CHEBI:7896"/>
        <dbReference type="ChEBI" id="CHEBI:15377"/>
        <dbReference type="ChEBI" id="CHEBI:15378"/>
        <dbReference type="ChEBI" id="CHEBI:72998"/>
        <dbReference type="ChEBI" id="CHEBI:72999"/>
    </reaction>
    <physiologicalReaction direction="left-to-right" evidence="14">
        <dbReference type="Rhea" id="RHEA:41224"/>
    </physiologicalReaction>
</comment>
<evidence type="ECO:0000256" key="1">
    <source>
        <dbReference type="ARBA" id="ARBA00004613"/>
    </source>
</evidence>
<dbReference type="CDD" id="cd00125">
    <property type="entry name" value="PLA2c"/>
    <property type="match status" value="1"/>
</dbReference>
<feature type="disulfide bond" evidence="20">
    <location>
        <begin position="48"/>
        <end position="64"/>
    </location>
</feature>
<dbReference type="Proteomes" id="UP000694545">
    <property type="component" value="Unplaced"/>
</dbReference>
<dbReference type="Ensembl" id="ENSVKKT00000013737.1">
    <property type="protein sequence ID" value="ENSVKKP00000013414.1"/>
    <property type="gene ID" value="ENSVKKG00000009254.1"/>
</dbReference>
<evidence type="ECO:0000256" key="22">
    <source>
        <dbReference type="RuleBase" id="RU361236"/>
    </source>
</evidence>
<evidence type="ECO:0000256" key="15">
    <source>
        <dbReference type="ARBA" id="ARBA00048373"/>
    </source>
</evidence>
<evidence type="ECO:0000256" key="4">
    <source>
        <dbReference type="ARBA" id="ARBA00022723"/>
    </source>
</evidence>
<comment type="catalytic activity">
    <reaction evidence="13">
        <text>N-hexadecanoyl-1,2-di-(9Z-octadecenoyl)-sn-glycero-3-phosphoethanolamine + H2O = N-hexadecanoyl-1-(9Z-octadecenoyl)-sn-glycero-3-phosphoethanolamine + (9Z)-octadecenoate + H(+)</text>
        <dbReference type="Rhea" id="RHEA:45424"/>
        <dbReference type="ChEBI" id="CHEBI:15377"/>
        <dbReference type="ChEBI" id="CHEBI:15378"/>
        <dbReference type="ChEBI" id="CHEBI:30823"/>
        <dbReference type="ChEBI" id="CHEBI:78097"/>
        <dbReference type="ChEBI" id="CHEBI:85217"/>
    </reaction>
    <physiologicalReaction direction="left-to-right" evidence="13">
        <dbReference type="Rhea" id="RHEA:45425"/>
    </physiologicalReaction>
</comment>
<dbReference type="GO" id="GO:0050482">
    <property type="term" value="P:arachidonate secretion"/>
    <property type="evidence" value="ECO:0007669"/>
    <property type="project" value="InterPro"/>
</dbReference>
<feature type="disulfide bond" evidence="20">
    <location>
        <begin position="63"/>
        <end position="124"/>
    </location>
</feature>
<evidence type="ECO:0000256" key="16">
    <source>
        <dbReference type="ARBA" id="ARBA00048699"/>
    </source>
</evidence>
<keyword evidence="4 19" id="KW-0479">Metal-binding</keyword>
<dbReference type="PRINTS" id="PR00389">
    <property type="entry name" value="PHPHLIPASEA2"/>
</dbReference>
<dbReference type="InterPro" id="IPR036444">
    <property type="entry name" value="PLipase_A2_dom_sf"/>
</dbReference>
<evidence type="ECO:0000256" key="19">
    <source>
        <dbReference type="PIRSR" id="PIRSR601211-2"/>
    </source>
</evidence>
<evidence type="ECO:0000256" key="14">
    <source>
        <dbReference type="ARBA" id="ARBA00048227"/>
    </source>
</evidence>
<comment type="catalytic activity">
    <reaction evidence="16">
        <text>1-hexadecanoyl-2-(9Z-octadecenoyl)-sn-glycero-3-phosphocholine + H2O = 1-hexadecanoyl-sn-glycero-3-phosphocholine + (9Z)-octadecenoate + H(+)</text>
        <dbReference type="Rhea" id="RHEA:38779"/>
        <dbReference type="ChEBI" id="CHEBI:15377"/>
        <dbReference type="ChEBI" id="CHEBI:15378"/>
        <dbReference type="ChEBI" id="CHEBI:30823"/>
        <dbReference type="ChEBI" id="CHEBI:72998"/>
        <dbReference type="ChEBI" id="CHEBI:73001"/>
    </reaction>
    <physiologicalReaction direction="left-to-right" evidence="16">
        <dbReference type="Rhea" id="RHEA:38780"/>
    </physiologicalReaction>
</comment>
<keyword evidence="8" id="KW-0442">Lipid degradation</keyword>
<dbReference type="PROSITE" id="PS00118">
    <property type="entry name" value="PA2_HIS"/>
    <property type="match status" value="1"/>
</dbReference>
<evidence type="ECO:0000256" key="18">
    <source>
        <dbReference type="PIRSR" id="PIRSR601211-1"/>
    </source>
</evidence>
<evidence type="ECO:0000256" key="10">
    <source>
        <dbReference type="ARBA" id="ARBA00023157"/>
    </source>
</evidence>
<keyword evidence="9 22" id="KW-0443">Lipid metabolism</keyword>
<evidence type="ECO:0000256" key="20">
    <source>
        <dbReference type="PIRSR" id="PIRSR601211-3"/>
    </source>
</evidence>
<evidence type="ECO:0000256" key="3">
    <source>
        <dbReference type="ARBA" id="ARBA00022525"/>
    </source>
</evidence>
<keyword evidence="7 19" id="KW-0106">Calcium</keyword>
<dbReference type="EC" id="3.1.1.4" evidence="2 22"/>
<comment type="similarity">
    <text evidence="21">Belongs to the phospholipase A2 family.</text>
</comment>
<sequence length="144" mass="16068">MESLGSFSPTLGSSAMSARNLLQFRNMIKCANPNSNPVVDYSDYGCYCGLGGKGTPVDELDTCCWTHDNCYHQAKRLPACRFLVDNPYTKSYKYSCSGKEITCTDDDDECALFICNCDRSAAICFAGAPYNKEYWKLDTSKYCK</sequence>
<organism evidence="24 25">
    <name type="scientific">Varanus komodoensis</name>
    <name type="common">Komodo dragon</name>
    <dbReference type="NCBI Taxonomy" id="61221"/>
    <lineage>
        <taxon>Eukaryota</taxon>
        <taxon>Metazoa</taxon>
        <taxon>Chordata</taxon>
        <taxon>Craniata</taxon>
        <taxon>Vertebrata</taxon>
        <taxon>Euteleostomi</taxon>
        <taxon>Lepidosauria</taxon>
        <taxon>Squamata</taxon>
        <taxon>Bifurcata</taxon>
        <taxon>Unidentata</taxon>
        <taxon>Episquamata</taxon>
        <taxon>Toxicofera</taxon>
        <taxon>Anguimorpha</taxon>
        <taxon>Paleoanguimorpha</taxon>
        <taxon>Varanoidea</taxon>
        <taxon>Varanidae</taxon>
        <taxon>Varanus</taxon>
    </lineage>
</organism>
<dbReference type="PANTHER" id="PTHR11716:SF94">
    <property type="entry name" value="PHOSPHOLIPASE A2"/>
    <property type="match status" value="1"/>
</dbReference>
<comment type="cofactor">
    <cofactor evidence="19">
        <name>Ca(2+)</name>
        <dbReference type="ChEBI" id="CHEBI:29108"/>
    </cofactor>
    <text evidence="19">Binds 1 Ca(2+) ion per subunit.</text>
</comment>
<dbReference type="PROSITE" id="PS00119">
    <property type="entry name" value="PA2_ASP"/>
    <property type="match status" value="1"/>
</dbReference>
<keyword evidence="6 22" id="KW-0378">Hydrolase</keyword>
<dbReference type="GO" id="GO:0016042">
    <property type="term" value="P:lipid catabolic process"/>
    <property type="evidence" value="ECO:0007669"/>
    <property type="project" value="UniProtKB-KW"/>
</dbReference>
<feature type="active site" evidence="18">
    <location>
        <position position="118"/>
    </location>
</feature>
<evidence type="ECO:0000256" key="6">
    <source>
        <dbReference type="ARBA" id="ARBA00022801"/>
    </source>
</evidence>
<comment type="catalytic activity">
    <reaction evidence="17">
        <text>1-hexadecanoyl-2-(9Z,12Z-octadecadienoyl)-sn-glycero-3-phosphoethanolamine + H2O = 1-hexadecanoyl-sn-glycero-3-phosphoethanolamine + (9Z,12Z)-octadecadienoate + H(+)</text>
        <dbReference type="Rhea" id="RHEA:40815"/>
        <dbReference type="ChEBI" id="CHEBI:15377"/>
        <dbReference type="ChEBI" id="CHEBI:15378"/>
        <dbReference type="ChEBI" id="CHEBI:30245"/>
        <dbReference type="ChEBI" id="CHEBI:73004"/>
        <dbReference type="ChEBI" id="CHEBI:73008"/>
    </reaction>
    <physiologicalReaction direction="left-to-right" evidence="17">
        <dbReference type="Rhea" id="RHEA:40816"/>
    </physiologicalReaction>
</comment>
<dbReference type="AlphaFoldDB" id="A0A8D2KWU5"/>
<reference evidence="24" key="1">
    <citation type="submission" date="2025-08" db="UniProtKB">
        <authorList>
            <consortium name="Ensembl"/>
        </authorList>
    </citation>
    <scope>IDENTIFICATION</scope>
</reference>
<evidence type="ECO:0000256" key="5">
    <source>
        <dbReference type="ARBA" id="ARBA00022729"/>
    </source>
</evidence>